<proteinExistence type="predicted"/>
<dbReference type="EMBL" id="NMVQ01000047">
    <property type="protein sequence ID" value="OYO16658.1"/>
    <property type="molecule type" value="Genomic_DNA"/>
</dbReference>
<comment type="caution">
    <text evidence="1">The sequence shown here is derived from an EMBL/GenBank/DDBJ whole genome shotgun (WGS) entry which is preliminary data.</text>
</comment>
<gene>
    <name evidence="1" type="ORF">CGZ93_18020</name>
</gene>
<keyword evidence="2" id="KW-1185">Reference proteome</keyword>
<evidence type="ECO:0000313" key="1">
    <source>
        <dbReference type="EMBL" id="OYO16658.1"/>
    </source>
</evidence>
<dbReference type="GO" id="GO:0005829">
    <property type="term" value="C:cytosol"/>
    <property type="evidence" value="ECO:0007669"/>
    <property type="project" value="TreeGrafter"/>
</dbReference>
<accession>A0A255GLE5</accession>
<evidence type="ECO:0000313" key="2">
    <source>
        <dbReference type="Proteomes" id="UP000216311"/>
    </source>
</evidence>
<dbReference type="Gene3D" id="1.10.10.10">
    <property type="entry name" value="Winged helix-like DNA-binding domain superfamily/Winged helix DNA-binding domain"/>
    <property type="match status" value="1"/>
</dbReference>
<dbReference type="InterPro" id="IPR036388">
    <property type="entry name" value="WH-like_DNA-bd_sf"/>
</dbReference>
<dbReference type="Pfam" id="PF02082">
    <property type="entry name" value="Rrf2"/>
    <property type="match status" value="1"/>
</dbReference>
<dbReference type="GO" id="GO:0003700">
    <property type="term" value="F:DNA-binding transcription factor activity"/>
    <property type="evidence" value="ECO:0007669"/>
    <property type="project" value="TreeGrafter"/>
</dbReference>
<dbReference type="InterPro" id="IPR036390">
    <property type="entry name" value="WH_DNA-bd_sf"/>
</dbReference>
<name>A0A255GLE5_9ACTN</name>
<dbReference type="PANTHER" id="PTHR33221:SF15">
    <property type="entry name" value="HTH-TYPE TRANSCRIPTIONAL REGULATOR YWGB-RELATED"/>
    <property type="match status" value="1"/>
</dbReference>
<dbReference type="NCBIfam" id="TIGR00738">
    <property type="entry name" value="rrf2_super"/>
    <property type="match status" value="1"/>
</dbReference>
<sequence length="137" mass="14226">MRLEVTRRAELAVQAVAALAEHGRLKSGALATVLSTTPGFVAQVINPLVKAGFVRSDPGPSGGYALREAGEAATVLDVIEAVDGPTDTGQCVVLDRPCSGAEPCVLHTAWARARHELVGSLAATPAAGWRTQERTTN</sequence>
<organism evidence="1 2">
    <name type="scientific">Enemella dayhoffiae</name>
    <dbReference type="NCBI Taxonomy" id="2016507"/>
    <lineage>
        <taxon>Bacteria</taxon>
        <taxon>Bacillati</taxon>
        <taxon>Actinomycetota</taxon>
        <taxon>Actinomycetes</taxon>
        <taxon>Propionibacteriales</taxon>
        <taxon>Propionibacteriaceae</taxon>
        <taxon>Enemella</taxon>
    </lineage>
</organism>
<dbReference type="PROSITE" id="PS51197">
    <property type="entry name" value="HTH_RRF2_2"/>
    <property type="match status" value="1"/>
</dbReference>
<dbReference type="OrthoDB" id="9808360at2"/>
<dbReference type="RefSeq" id="WP_094365545.1">
    <property type="nucleotide sequence ID" value="NZ_NMVQ01000047.1"/>
</dbReference>
<dbReference type="SUPFAM" id="SSF46785">
    <property type="entry name" value="Winged helix' DNA-binding domain"/>
    <property type="match status" value="1"/>
</dbReference>
<dbReference type="InterPro" id="IPR000944">
    <property type="entry name" value="Tscrpt_reg_Rrf2"/>
</dbReference>
<dbReference type="AlphaFoldDB" id="A0A255GLE5"/>
<dbReference type="PANTHER" id="PTHR33221">
    <property type="entry name" value="WINGED HELIX-TURN-HELIX TRANSCRIPTIONAL REGULATOR, RRF2 FAMILY"/>
    <property type="match status" value="1"/>
</dbReference>
<dbReference type="Proteomes" id="UP000216311">
    <property type="component" value="Unassembled WGS sequence"/>
</dbReference>
<reference evidence="1 2" key="1">
    <citation type="submission" date="2017-07" db="EMBL/GenBank/DDBJ databases">
        <title>Draft whole genome sequences of clinical Proprionibacteriaceae strains.</title>
        <authorList>
            <person name="Bernier A.-M."/>
            <person name="Bernard K."/>
            <person name="Domingo M.-C."/>
        </authorList>
    </citation>
    <scope>NUCLEOTIDE SEQUENCE [LARGE SCALE GENOMIC DNA]</scope>
    <source>
        <strain evidence="1 2">NML 130396</strain>
    </source>
</reference>
<protein>
    <submittedName>
        <fullName evidence="1">Rrf2 family transcriptional regulator</fullName>
    </submittedName>
</protein>